<gene>
    <name evidence="1" type="ORF">OG929_01025</name>
</gene>
<dbReference type="Proteomes" id="UP001432168">
    <property type="component" value="Chromosome"/>
</dbReference>
<sequence length="94" mass="10872">MNTEDEEEIGRTETTCRICGYDSDDPVFNEYGVPQYVICPCCYNESGIGDDNVSQVRELRGHWVAIGAEWHEPKLRPTDWDLLEQLANIPPQWR</sequence>
<name>A0ABZ1WMU0_9ACTN</name>
<proteinExistence type="predicted"/>
<reference evidence="1" key="1">
    <citation type="submission" date="2022-10" db="EMBL/GenBank/DDBJ databases">
        <title>The complete genomes of actinobacterial strains from the NBC collection.</title>
        <authorList>
            <person name="Joergensen T.S."/>
            <person name="Alvarez Arevalo M."/>
            <person name="Sterndorff E.B."/>
            <person name="Faurdal D."/>
            <person name="Vuksanovic O."/>
            <person name="Mourched A.-S."/>
            <person name="Charusanti P."/>
            <person name="Shaw S."/>
            <person name="Blin K."/>
            <person name="Weber T."/>
        </authorList>
    </citation>
    <scope>NUCLEOTIDE SEQUENCE</scope>
    <source>
        <strain evidence="1">NBC_00686</strain>
    </source>
</reference>
<organism evidence="1 2">
    <name type="scientific">Streptomyces pseudovenezuelae</name>
    <dbReference type="NCBI Taxonomy" id="67350"/>
    <lineage>
        <taxon>Bacteria</taxon>
        <taxon>Bacillati</taxon>
        <taxon>Actinomycetota</taxon>
        <taxon>Actinomycetes</taxon>
        <taxon>Kitasatosporales</taxon>
        <taxon>Streptomycetaceae</taxon>
        <taxon>Streptomyces</taxon>
        <taxon>Streptomyces aurantiacus group</taxon>
    </lineage>
</organism>
<protein>
    <submittedName>
        <fullName evidence="1">Uncharacterized protein</fullName>
    </submittedName>
</protein>
<keyword evidence="2" id="KW-1185">Reference proteome</keyword>
<accession>A0ABZ1WMU0</accession>
<evidence type="ECO:0000313" key="2">
    <source>
        <dbReference type="Proteomes" id="UP001432168"/>
    </source>
</evidence>
<dbReference type="EMBL" id="CP109011">
    <property type="protein sequence ID" value="WUT40932.1"/>
    <property type="molecule type" value="Genomic_DNA"/>
</dbReference>
<dbReference type="RefSeq" id="WP_329257198.1">
    <property type="nucleotide sequence ID" value="NZ_CP109011.1"/>
</dbReference>
<evidence type="ECO:0000313" key="1">
    <source>
        <dbReference type="EMBL" id="WUT40932.1"/>
    </source>
</evidence>